<keyword evidence="2" id="KW-1185">Reference proteome</keyword>
<proteinExistence type="predicted"/>
<dbReference type="EMBL" id="AP023396">
    <property type="protein sequence ID" value="BCK57110.1"/>
    <property type="molecule type" value="Genomic_DNA"/>
</dbReference>
<evidence type="ECO:0000313" key="2">
    <source>
        <dbReference type="Proteomes" id="UP000516173"/>
    </source>
</evidence>
<evidence type="ECO:0000313" key="1">
    <source>
        <dbReference type="EMBL" id="BCK57110.1"/>
    </source>
</evidence>
<organism evidence="1 2">
    <name type="scientific">Nocardia wallacei</name>
    <dbReference type="NCBI Taxonomy" id="480035"/>
    <lineage>
        <taxon>Bacteria</taxon>
        <taxon>Bacillati</taxon>
        <taxon>Actinomycetota</taxon>
        <taxon>Actinomycetes</taxon>
        <taxon>Mycobacteriales</taxon>
        <taxon>Nocardiaceae</taxon>
        <taxon>Nocardia</taxon>
    </lineage>
</organism>
<gene>
    <name evidence="1" type="ORF">NWFMUON74_48820</name>
</gene>
<dbReference type="GeneID" id="80349329"/>
<dbReference type="KEGG" id="nwl:NWFMUON74_48820"/>
<dbReference type="AlphaFoldDB" id="A0A7G1KPT2"/>
<dbReference type="RefSeq" id="WP_187684052.1">
    <property type="nucleotide sequence ID" value="NZ_AP023396.1"/>
</dbReference>
<reference evidence="1 2" key="1">
    <citation type="submission" date="2020-08" db="EMBL/GenBank/DDBJ databases">
        <title>Genome Sequencing of Nocardia wallacei strain FMUON74 and assembly.</title>
        <authorList>
            <person name="Toyokawa M."/>
            <person name="Uesaka K."/>
        </authorList>
    </citation>
    <scope>NUCLEOTIDE SEQUENCE [LARGE SCALE GENOMIC DNA]</scope>
    <source>
        <strain evidence="1 2">FMUON74</strain>
    </source>
</reference>
<dbReference type="Proteomes" id="UP000516173">
    <property type="component" value="Chromosome"/>
</dbReference>
<accession>A0A7G1KPT2</accession>
<protein>
    <submittedName>
        <fullName evidence="1">Uncharacterized protein</fullName>
    </submittedName>
</protein>
<name>A0A7G1KPT2_9NOCA</name>
<sequence length="279" mass="30641">MSQTSTTSTGSHAQTAESVDYRWTTIVTNADGQQQPPRTGAGTFDTADSYTVRIHDSHPDVAAGVFAEVCGELVEYHRDEVLDARVDGLPDPVVPVTVTTTVYDADDNVVAVLTGLLRHEPVTEDEVLDAAVTFGQIAVADERIRIERTRRPGGISHRDPLPLALDLDTAYGPELDAYPVESPGTGIGETDRAQLRELRAAAAELRAEVYDPEYCRHQLAAMETARAEARDTDPPIDWHARVDRWRRLLEISTEAYLDAAGIDTAAEQLRTRHSARDLE</sequence>